<keyword evidence="1" id="KW-1133">Transmembrane helix</keyword>
<accession>A0A4Q4T1E8</accession>
<feature type="chain" id="PRO_5020514445" evidence="2">
    <location>
        <begin position="25"/>
        <end position="322"/>
    </location>
</feature>
<feature type="signal peptide" evidence="2">
    <location>
        <begin position="1"/>
        <end position="24"/>
    </location>
</feature>
<sequence>MGSFALKVSSVCWAAATVLPLVSAQIPRSVQDLEAVLPAGSRFLEEVLEDAAIDMVQRRQNSGAGNANSTSLAEWDPETSAACEEALSRLDVASNPSGTAICYNLPSLDTTTGAFMADLRLYQVSTPSGAFAGIAPEDIMVGVQYSGASVSPLDQEDTNSTDGARAKRQDVTPTLLQAYMLVGQIDMTKMPDPMTMGGIEALVMPKVTLTATNPSGATVNTTVSANEATFINGVFSNEVVMSDFGLAQLAVDAMAVQMENGTVAFVLPGVNILIFPIGLVITSIWLAIGLAAYGFGTYERYAYRDAYRTRKARELKSPSGRI</sequence>
<keyword evidence="2" id="KW-0732">Signal</keyword>
<protein>
    <submittedName>
        <fullName evidence="3">Uncharacterized protein</fullName>
    </submittedName>
</protein>
<evidence type="ECO:0000256" key="1">
    <source>
        <dbReference type="SAM" id="Phobius"/>
    </source>
</evidence>
<name>A0A4Q4T1E8_9PEZI</name>
<proteinExistence type="predicted"/>
<dbReference type="OrthoDB" id="2596908at2759"/>
<keyword evidence="4" id="KW-1185">Reference proteome</keyword>
<feature type="transmembrane region" description="Helical" evidence="1">
    <location>
        <begin position="273"/>
        <end position="295"/>
    </location>
</feature>
<dbReference type="Proteomes" id="UP000293360">
    <property type="component" value="Unassembled WGS sequence"/>
</dbReference>
<gene>
    <name evidence="3" type="ORF">DL764_008082</name>
</gene>
<dbReference type="EMBL" id="QJNU01000600">
    <property type="protein sequence ID" value="RYO92808.1"/>
    <property type="molecule type" value="Genomic_DNA"/>
</dbReference>
<evidence type="ECO:0000313" key="4">
    <source>
        <dbReference type="Proteomes" id="UP000293360"/>
    </source>
</evidence>
<keyword evidence="1" id="KW-0472">Membrane</keyword>
<dbReference type="STRING" id="155417.A0A4Q4T1E8"/>
<keyword evidence="1" id="KW-0812">Transmembrane</keyword>
<evidence type="ECO:0000313" key="3">
    <source>
        <dbReference type="EMBL" id="RYO92808.1"/>
    </source>
</evidence>
<evidence type="ECO:0000256" key="2">
    <source>
        <dbReference type="SAM" id="SignalP"/>
    </source>
</evidence>
<dbReference type="AlphaFoldDB" id="A0A4Q4T1E8"/>
<comment type="caution">
    <text evidence="3">The sequence shown here is derived from an EMBL/GenBank/DDBJ whole genome shotgun (WGS) entry which is preliminary data.</text>
</comment>
<reference evidence="3 4" key="1">
    <citation type="submission" date="2018-06" db="EMBL/GenBank/DDBJ databases">
        <title>Complete Genomes of Monosporascus.</title>
        <authorList>
            <person name="Robinson A.J."/>
            <person name="Natvig D.O."/>
        </authorList>
    </citation>
    <scope>NUCLEOTIDE SEQUENCE [LARGE SCALE GENOMIC DNA]</scope>
    <source>
        <strain evidence="3 4">CBS 110550</strain>
    </source>
</reference>
<organism evidence="3 4">
    <name type="scientific">Monosporascus ibericus</name>
    <dbReference type="NCBI Taxonomy" id="155417"/>
    <lineage>
        <taxon>Eukaryota</taxon>
        <taxon>Fungi</taxon>
        <taxon>Dikarya</taxon>
        <taxon>Ascomycota</taxon>
        <taxon>Pezizomycotina</taxon>
        <taxon>Sordariomycetes</taxon>
        <taxon>Xylariomycetidae</taxon>
        <taxon>Xylariales</taxon>
        <taxon>Xylariales incertae sedis</taxon>
        <taxon>Monosporascus</taxon>
    </lineage>
</organism>